<proteinExistence type="predicted"/>
<name>A0A3B0WAD1_9ZZZZ</name>
<keyword evidence="1" id="KW-1133">Transmembrane helix</keyword>
<keyword evidence="1" id="KW-0472">Membrane</keyword>
<evidence type="ECO:0000313" key="2">
    <source>
        <dbReference type="EMBL" id="VAW52885.1"/>
    </source>
</evidence>
<protein>
    <submittedName>
        <fullName evidence="2">Uncharacterized protein</fullName>
    </submittedName>
</protein>
<reference evidence="2" key="1">
    <citation type="submission" date="2018-06" db="EMBL/GenBank/DDBJ databases">
        <authorList>
            <person name="Zhirakovskaya E."/>
        </authorList>
    </citation>
    <scope>NUCLEOTIDE SEQUENCE</scope>
</reference>
<organism evidence="2">
    <name type="scientific">hydrothermal vent metagenome</name>
    <dbReference type="NCBI Taxonomy" id="652676"/>
    <lineage>
        <taxon>unclassified sequences</taxon>
        <taxon>metagenomes</taxon>
        <taxon>ecological metagenomes</taxon>
    </lineage>
</organism>
<keyword evidence="1" id="KW-0812">Transmembrane</keyword>
<gene>
    <name evidence="2" type="ORF">MNBD_GAMMA07-1927</name>
</gene>
<dbReference type="AlphaFoldDB" id="A0A3B0WAD1"/>
<feature type="transmembrane region" description="Helical" evidence="1">
    <location>
        <begin position="178"/>
        <end position="196"/>
    </location>
</feature>
<accession>A0A3B0WAD1</accession>
<dbReference type="EMBL" id="UOFF01000009">
    <property type="protein sequence ID" value="VAW52885.1"/>
    <property type="molecule type" value="Genomic_DNA"/>
</dbReference>
<sequence length="207" mass="22596">MKKLIFIIFSLLCASISLAYANSVQPKFSSAHPGNYSININSSTSFVDVTDGTTGATIATYGLSGILGTTVDESFGGNGPLITFNYSQLKSSLPTFDSLSFDTLAAYNFLQFPGFNSLTCIPTCDDRFYFGNFDGNTLLMDYYMGNYNPPVFNPNNPFSFDRFNYHFRFEGSVSTVPIPPAFGLFLTALMGLIGLAKRGTTSPTTRH</sequence>
<evidence type="ECO:0000256" key="1">
    <source>
        <dbReference type="SAM" id="Phobius"/>
    </source>
</evidence>